<dbReference type="GO" id="GO:0006412">
    <property type="term" value="P:translation"/>
    <property type="evidence" value="ECO:0007669"/>
    <property type="project" value="UniProtKB-UniRule"/>
</dbReference>
<evidence type="ECO:0000313" key="10">
    <source>
        <dbReference type="EMBL" id="NDL66689.1"/>
    </source>
</evidence>
<dbReference type="Gene3D" id="3.10.430.100">
    <property type="entry name" value="Ribosomal protein L9, C-terminal domain"/>
    <property type="match status" value="1"/>
</dbReference>
<dbReference type="Pfam" id="PF03948">
    <property type="entry name" value="Ribosomal_L9_C"/>
    <property type="match status" value="1"/>
</dbReference>
<keyword evidence="2 7" id="KW-0699">rRNA-binding</keyword>
<dbReference type="GO" id="GO:1990904">
    <property type="term" value="C:ribonucleoprotein complex"/>
    <property type="evidence" value="ECO:0007669"/>
    <property type="project" value="UniProtKB-KW"/>
</dbReference>
<sequence length="149" mass="16492">MKIVLLQDVKNVGKKGDVVEVSEGYARNFLIAKKYGIEATSKTLNDIKLKNAAEERRQQEILEEAKALAETLKEASITIRIKAGEGGRIFGSVSTKEIIKEIEEQLQLKIDKKKLLLGEPIKALGTTMVPVKLHPKVTAELAVKVVEEE</sequence>
<evidence type="ECO:0000256" key="2">
    <source>
        <dbReference type="ARBA" id="ARBA00022730"/>
    </source>
</evidence>
<dbReference type="NCBIfam" id="TIGR00158">
    <property type="entry name" value="L9"/>
    <property type="match status" value="1"/>
</dbReference>
<feature type="coiled-coil region" evidence="8">
    <location>
        <begin position="44"/>
        <end position="75"/>
    </location>
</feature>
<proteinExistence type="inferred from homology"/>
<evidence type="ECO:0000256" key="1">
    <source>
        <dbReference type="ARBA" id="ARBA00010605"/>
    </source>
</evidence>
<dbReference type="AlphaFoldDB" id="A0A7X5KM84"/>
<dbReference type="GO" id="GO:0005840">
    <property type="term" value="C:ribosome"/>
    <property type="evidence" value="ECO:0007669"/>
    <property type="project" value="UniProtKB-KW"/>
</dbReference>
<dbReference type="Pfam" id="PF01281">
    <property type="entry name" value="Ribosomal_L9_N"/>
    <property type="match status" value="1"/>
</dbReference>
<gene>
    <name evidence="7" type="primary">rplI</name>
    <name evidence="10" type="ORF">GXN74_02890</name>
</gene>
<evidence type="ECO:0000256" key="3">
    <source>
        <dbReference type="ARBA" id="ARBA00022884"/>
    </source>
</evidence>
<dbReference type="PROSITE" id="PS00651">
    <property type="entry name" value="RIBOSOMAL_L9"/>
    <property type="match status" value="1"/>
</dbReference>
<feature type="domain" description="Ribosomal protein L9" evidence="9">
    <location>
        <begin position="13"/>
        <end position="40"/>
    </location>
</feature>
<evidence type="ECO:0000256" key="4">
    <source>
        <dbReference type="ARBA" id="ARBA00022980"/>
    </source>
</evidence>
<dbReference type="GO" id="GO:0003735">
    <property type="term" value="F:structural constituent of ribosome"/>
    <property type="evidence" value="ECO:0007669"/>
    <property type="project" value="InterPro"/>
</dbReference>
<keyword evidence="4 7" id="KW-0689">Ribosomal protein</keyword>
<dbReference type="GO" id="GO:0019843">
    <property type="term" value="F:rRNA binding"/>
    <property type="evidence" value="ECO:0007669"/>
    <property type="project" value="UniProtKB-UniRule"/>
</dbReference>
<evidence type="ECO:0000259" key="9">
    <source>
        <dbReference type="PROSITE" id="PS00651"/>
    </source>
</evidence>
<dbReference type="InterPro" id="IPR020594">
    <property type="entry name" value="Ribosomal_bL9_bac/chp"/>
</dbReference>
<organism evidence="10 11">
    <name type="scientific">Anaerotalea alkaliphila</name>
    <dbReference type="NCBI Taxonomy" id="2662126"/>
    <lineage>
        <taxon>Bacteria</taxon>
        <taxon>Bacillati</taxon>
        <taxon>Bacillota</taxon>
        <taxon>Clostridia</taxon>
        <taxon>Eubacteriales</taxon>
        <taxon>Anaerotalea</taxon>
    </lineage>
</organism>
<evidence type="ECO:0000256" key="5">
    <source>
        <dbReference type="ARBA" id="ARBA00023274"/>
    </source>
</evidence>
<comment type="caution">
    <text evidence="10">The sequence shown here is derived from an EMBL/GenBank/DDBJ whole genome shotgun (WGS) entry which is preliminary data.</text>
</comment>
<dbReference type="Proteomes" id="UP000461585">
    <property type="component" value="Unassembled WGS sequence"/>
</dbReference>
<evidence type="ECO:0000256" key="8">
    <source>
        <dbReference type="SAM" id="Coils"/>
    </source>
</evidence>
<evidence type="ECO:0000256" key="7">
    <source>
        <dbReference type="HAMAP-Rule" id="MF_00503"/>
    </source>
</evidence>
<evidence type="ECO:0000256" key="6">
    <source>
        <dbReference type="ARBA" id="ARBA00035292"/>
    </source>
</evidence>
<reference evidence="10 11" key="1">
    <citation type="submission" date="2020-01" db="EMBL/GenBank/DDBJ databases">
        <title>Anaeroalcalibacter tamaniensis gen. nov., sp. nov., moderately halophilic strictly anaerobic fermenter bacterium from mud volcano of Taman peninsula.</title>
        <authorList>
            <person name="Frolova A."/>
            <person name="Merkel A.Y."/>
            <person name="Slobodkin A.I."/>
        </authorList>
    </citation>
    <scope>NUCLEOTIDE SEQUENCE [LARGE SCALE GENOMIC DNA]</scope>
    <source>
        <strain evidence="10 11">F-3ap</strain>
    </source>
</reference>
<accession>A0A7X5KM84</accession>
<dbReference type="InterPro" id="IPR020069">
    <property type="entry name" value="Ribosomal_bL9_C"/>
</dbReference>
<keyword evidence="11" id="KW-1185">Reference proteome</keyword>
<comment type="similarity">
    <text evidence="1 7">Belongs to the bacterial ribosomal protein bL9 family.</text>
</comment>
<dbReference type="InterPro" id="IPR020070">
    <property type="entry name" value="Ribosomal_bL9_N"/>
</dbReference>
<dbReference type="HAMAP" id="MF_00503">
    <property type="entry name" value="Ribosomal_bL9"/>
    <property type="match status" value="1"/>
</dbReference>
<dbReference type="SUPFAM" id="SSF55658">
    <property type="entry name" value="L9 N-domain-like"/>
    <property type="match status" value="1"/>
</dbReference>
<comment type="function">
    <text evidence="7">Binds to the 23S rRNA.</text>
</comment>
<dbReference type="InterPro" id="IPR036791">
    <property type="entry name" value="Ribosomal_bL9_C_sf"/>
</dbReference>
<dbReference type="InterPro" id="IPR000244">
    <property type="entry name" value="Ribosomal_bL9"/>
</dbReference>
<dbReference type="PANTHER" id="PTHR21368">
    <property type="entry name" value="50S RIBOSOMAL PROTEIN L9"/>
    <property type="match status" value="1"/>
</dbReference>
<dbReference type="EMBL" id="JAAEEH010000005">
    <property type="protein sequence ID" value="NDL66689.1"/>
    <property type="molecule type" value="Genomic_DNA"/>
</dbReference>
<evidence type="ECO:0000313" key="11">
    <source>
        <dbReference type="Proteomes" id="UP000461585"/>
    </source>
</evidence>
<dbReference type="InterPro" id="IPR009027">
    <property type="entry name" value="Ribosomal_bL9/RNase_H1_N"/>
</dbReference>
<dbReference type="Gene3D" id="3.40.5.10">
    <property type="entry name" value="Ribosomal protein L9, N-terminal domain"/>
    <property type="match status" value="1"/>
</dbReference>
<keyword evidence="3 7" id="KW-0694">RNA-binding</keyword>
<dbReference type="RefSeq" id="WP_162369418.1">
    <property type="nucleotide sequence ID" value="NZ_JAAEEH010000005.1"/>
</dbReference>
<keyword evidence="8" id="KW-0175">Coiled coil</keyword>
<dbReference type="InterPro" id="IPR036935">
    <property type="entry name" value="Ribosomal_bL9_N_sf"/>
</dbReference>
<dbReference type="SUPFAM" id="SSF55653">
    <property type="entry name" value="Ribosomal protein L9 C-domain"/>
    <property type="match status" value="1"/>
</dbReference>
<keyword evidence="5 7" id="KW-0687">Ribonucleoprotein</keyword>
<name>A0A7X5KM84_9FIRM</name>
<protein>
    <recommendedName>
        <fullName evidence="6 7">Large ribosomal subunit protein bL9</fullName>
    </recommendedName>
</protein>